<proteinExistence type="predicted"/>
<gene>
    <name evidence="1" type="ORF">JAO74_12320</name>
</gene>
<dbReference type="RefSeq" id="WP_199038330.1">
    <property type="nucleotide sequence ID" value="NZ_JAELXS010000006.1"/>
</dbReference>
<dbReference type="Proteomes" id="UP000640426">
    <property type="component" value="Unassembled WGS sequence"/>
</dbReference>
<name>A0ABS0XR99_9SPHN</name>
<keyword evidence="2" id="KW-1185">Reference proteome</keyword>
<evidence type="ECO:0000313" key="1">
    <source>
        <dbReference type="EMBL" id="MBJ6122577.1"/>
    </source>
</evidence>
<reference evidence="2" key="1">
    <citation type="submission" date="2020-12" db="EMBL/GenBank/DDBJ databases">
        <title>Hymenobacter sp.</title>
        <authorList>
            <person name="Kim M.K."/>
        </authorList>
    </citation>
    <scope>NUCLEOTIDE SEQUENCE [LARGE SCALE GENOMIC DNA]</scope>
    <source>
        <strain evidence="2">BT553</strain>
    </source>
</reference>
<accession>A0ABS0XR99</accession>
<sequence>MKNFLRALWFVWEAATAPFYPDPALKVEGARSWLENNVRVGDRLTPRLIKDMRAAEFKAGRAPADIQRDIIMSRPWSNLPIAHIYVCEMLVSSRPAISATDVRAWIALDVHNTIIHREIVELRVGL</sequence>
<organism evidence="1 2">
    <name type="scientific">Sphingomonas mollis</name>
    <dbReference type="NCBI Taxonomy" id="2795726"/>
    <lineage>
        <taxon>Bacteria</taxon>
        <taxon>Pseudomonadati</taxon>
        <taxon>Pseudomonadota</taxon>
        <taxon>Alphaproteobacteria</taxon>
        <taxon>Sphingomonadales</taxon>
        <taxon>Sphingomonadaceae</taxon>
        <taxon>Sphingomonas</taxon>
    </lineage>
</organism>
<evidence type="ECO:0000313" key="2">
    <source>
        <dbReference type="Proteomes" id="UP000640426"/>
    </source>
</evidence>
<comment type="caution">
    <text evidence="1">The sequence shown here is derived from an EMBL/GenBank/DDBJ whole genome shotgun (WGS) entry which is preliminary data.</text>
</comment>
<dbReference type="EMBL" id="JAELXS010000006">
    <property type="protein sequence ID" value="MBJ6122577.1"/>
    <property type="molecule type" value="Genomic_DNA"/>
</dbReference>
<protein>
    <submittedName>
        <fullName evidence="1">Uncharacterized protein</fullName>
    </submittedName>
</protein>